<organism evidence="1">
    <name type="scientific">marine sediment metagenome</name>
    <dbReference type="NCBI Taxonomy" id="412755"/>
    <lineage>
        <taxon>unclassified sequences</taxon>
        <taxon>metagenomes</taxon>
        <taxon>ecological metagenomes</taxon>
    </lineage>
</organism>
<reference evidence="1" key="1">
    <citation type="journal article" date="2015" name="Nature">
        <title>Complex archaea that bridge the gap between prokaryotes and eukaryotes.</title>
        <authorList>
            <person name="Spang A."/>
            <person name="Saw J.H."/>
            <person name="Jorgensen S.L."/>
            <person name="Zaremba-Niedzwiedzka K."/>
            <person name="Martijn J."/>
            <person name="Lind A.E."/>
            <person name="van Eijk R."/>
            <person name="Schleper C."/>
            <person name="Guy L."/>
            <person name="Ettema T.J."/>
        </authorList>
    </citation>
    <scope>NUCLEOTIDE SEQUENCE</scope>
</reference>
<evidence type="ECO:0000313" key="1">
    <source>
        <dbReference type="EMBL" id="KKN89798.1"/>
    </source>
</evidence>
<accession>A0A0F9XDH6</accession>
<gene>
    <name evidence="1" type="ORF">LCGC14_0236460</name>
</gene>
<dbReference type="EMBL" id="LAZR01000116">
    <property type="protein sequence ID" value="KKN89798.1"/>
    <property type="molecule type" value="Genomic_DNA"/>
</dbReference>
<proteinExistence type="predicted"/>
<protein>
    <submittedName>
        <fullName evidence="1">Uncharacterized protein</fullName>
    </submittedName>
</protein>
<name>A0A0F9XDH6_9ZZZZ</name>
<dbReference type="AlphaFoldDB" id="A0A0F9XDH6"/>
<comment type="caution">
    <text evidence="1">The sequence shown here is derived from an EMBL/GenBank/DDBJ whole genome shotgun (WGS) entry which is preliminary data.</text>
</comment>
<sequence length="90" mass="10554">MKLLFCKDCCDILLLLREWRWCKCRRSGGHYTKKGNEAEYKGPAVPLIIHNSSFRGAVKYQPARTIEEYDGTVFESWVVPKENGNFRRIE</sequence>